<dbReference type="InterPro" id="IPR037883">
    <property type="entry name" value="Knr4/Smi1-like_sf"/>
</dbReference>
<evidence type="ECO:0000313" key="3">
    <source>
        <dbReference type="Proteomes" id="UP000199036"/>
    </source>
</evidence>
<gene>
    <name evidence="2" type="ORF">SAMN05421741_12918</name>
</gene>
<reference evidence="3" key="1">
    <citation type="submission" date="2016-10" db="EMBL/GenBank/DDBJ databases">
        <authorList>
            <person name="Varghese N."/>
            <person name="Submissions S."/>
        </authorList>
    </citation>
    <scope>NUCLEOTIDE SEQUENCE [LARGE SCALE GENOMIC DNA]</scope>
    <source>
        <strain evidence="3">DS-12</strain>
    </source>
</reference>
<dbReference type="RefSeq" id="WP_091525870.1">
    <property type="nucleotide sequence ID" value="NZ_FOVI01000029.1"/>
</dbReference>
<dbReference type="STRING" id="913024.SAMN05421741_12918"/>
<dbReference type="Pfam" id="PF09346">
    <property type="entry name" value="SMI1_KNR4"/>
    <property type="match status" value="1"/>
</dbReference>
<dbReference type="InterPro" id="IPR018958">
    <property type="entry name" value="Knr4/Smi1-like_dom"/>
</dbReference>
<proteinExistence type="predicted"/>
<dbReference type="EMBL" id="FOVI01000029">
    <property type="protein sequence ID" value="SFO24277.1"/>
    <property type="molecule type" value="Genomic_DNA"/>
</dbReference>
<name>A0A1I5FKI3_9FLAO</name>
<evidence type="ECO:0000313" key="2">
    <source>
        <dbReference type="EMBL" id="SFO24277.1"/>
    </source>
</evidence>
<sequence length="240" mass="28044">MTIREQLQSIVSNQYQSEEGEIFCIELLKGMTEREIDDFKSKLPCNKLPEEIEELLRFSKGFIFQGLEEIRFDTFQQFGFEELFPYSIQLAGDGFGNFWILDIDSEGNWNCVYYVCHDPAVIVKHSENLFDFIKHVDEFGQKGALSNLNIIHEKTIMEIWNEKFGIMEKNEQDYDFENGASELPEIYLVADLSNKPIRTGFAWGKFGSGTKIIRPNDKPIWIIEKKLKKSFFSRLFGCKR</sequence>
<organism evidence="2 3">
    <name type="scientific">Paenimyroides ummariense</name>
    <dbReference type="NCBI Taxonomy" id="913024"/>
    <lineage>
        <taxon>Bacteria</taxon>
        <taxon>Pseudomonadati</taxon>
        <taxon>Bacteroidota</taxon>
        <taxon>Flavobacteriia</taxon>
        <taxon>Flavobacteriales</taxon>
        <taxon>Flavobacteriaceae</taxon>
        <taxon>Paenimyroides</taxon>
    </lineage>
</organism>
<keyword evidence="3" id="KW-1185">Reference proteome</keyword>
<dbReference type="AlphaFoldDB" id="A0A1I5FKI3"/>
<dbReference type="SUPFAM" id="SSF160631">
    <property type="entry name" value="SMI1/KNR4-like"/>
    <property type="match status" value="1"/>
</dbReference>
<dbReference type="Proteomes" id="UP000199036">
    <property type="component" value="Unassembled WGS sequence"/>
</dbReference>
<evidence type="ECO:0000259" key="1">
    <source>
        <dbReference type="Pfam" id="PF09346"/>
    </source>
</evidence>
<protein>
    <recommendedName>
        <fullName evidence="1">Knr4/Smi1-like domain-containing protein</fullName>
    </recommendedName>
</protein>
<accession>A0A1I5FKI3</accession>
<dbReference type="OrthoDB" id="701486at2"/>
<feature type="domain" description="Knr4/Smi1-like" evidence="1">
    <location>
        <begin position="31"/>
        <end position="134"/>
    </location>
</feature>